<reference evidence="1 2" key="1">
    <citation type="submission" date="2018-06" db="EMBL/GenBank/DDBJ databases">
        <title>Lujinxingia sediminis gen. nov. sp. nov., a new facultative anaerobic member of the class Deltaproteobacteria, and proposal of Lujinxingaceae fam. nov.</title>
        <authorList>
            <person name="Guo L.-Y."/>
            <person name="Li C.-M."/>
            <person name="Wang S."/>
            <person name="Du Z.-J."/>
        </authorList>
    </citation>
    <scope>NUCLEOTIDE SEQUENCE [LARGE SCALE GENOMIC DNA]</scope>
    <source>
        <strain evidence="1 2">FA350</strain>
    </source>
</reference>
<dbReference type="SUPFAM" id="SSF109998">
    <property type="entry name" value="Triger factor/SurA peptide-binding domain-like"/>
    <property type="match status" value="1"/>
</dbReference>
<dbReference type="PROSITE" id="PS50198">
    <property type="entry name" value="PPIC_PPIASE_2"/>
    <property type="match status" value="1"/>
</dbReference>
<dbReference type="InterPro" id="IPR046357">
    <property type="entry name" value="PPIase_dom_sf"/>
</dbReference>
<dbReference type="Proteomes" id="UP000249799">
    <property type="component" value="Chromosome"/>
</dbReference>
<dbReference type="SUPFAM" id="SSF54534">
    <property type="entry name" value="FKBP-like"/>
    <property type="match status" value="1"/>
</dbReference>
<dbReference type="EMBL" id="CP030032">
    <property type="protein sequence ID" value="AWV89407.1"/>
    <property type="molecule type" value="Genomic_DNA"/>
</dbReference>
<sequence length="346" mass="38239">MSWNYRRVFSAGVGVAIWASLVGCADSGGGHPSVEAAFLDLQSKPVSAVVAEVDGRPISAEELSASQRVGDASGATLEQLLERELLVAEAVKRKYHTRPTLQHARKQAMVQQLLAQEVEGPVKVDTLDADALKKAEDALRQQVGHPPGLQASHILVSVPPDAQKDAAKEDVEKWFAQAKEWLAVLRDDLPDRPTIPDLYEVRARYRDELPKPLEIHVNAHLMFPIDAYLADEKGAADAPQYGRALPETWRPVVPEFGQAATDMARADNFGQLSDPVKSNFGWHLLMAEKLYPAALPDEQQLSEVARAQVERQARHKELVARMTEWMEDASVQTFPQVISEAHDTQN</sequence>
<protein>
    <submittedName>
        <fullName evidence="1">Uncharacterized protein</fullName>
    </submittedName>
</protein>
<dbReference type="PANTHER" id="PTHR47245:SF2">
    <property type="entry name" value="PEPTIDYL-PROLYL CIS-TRANS ISOMERASE HP_0175-RELATED"/>
    <property type="match status" value="1"/>
</dbReference>
<dbReference type="PANTHER" id="PTHR47245">
    <property type="entry name" value="PEPTIDYLPROLYL ISOMERASE"/>
    <property type="match status" value="1"/>
</dbReference>
<evidence type="ECO:0000313" key="2">
    <source>
        <dbReference type="Proteomes" id="UP000249799"/>
    </source>
</evidence>
<dbReference type="KEGG" id="bsed:DN745_08680"/>
<dbReference type="InterPro" id="IPR027304">
    <property type="entry name" value="Trigger_fact/SurA_dom_sf"/>
</dbReference>
<dbReference type="OrthoDB" id="9768393at2"/>
<gene>
    <name evidence="1" type="ORF">DN745_08680</name>
</gene>
<accession>A0A2Z4FKB0</accession>
<keyword evidence="2" id="KW-1185">Reference proteome</keyword>
<dbReference type="InterPro" id="IPR050245">
    <property type="entry name" value="PrsA_foldase"/>
</dbReference>
<dbReference type="PROSITE" id="PS51257">
    <property type="entry name" value="PROKAR_LIPOPROTEIN"/>
    <property type="match status" value="1"/>
</dbReference>
<dbReference type="RefSeq" id="WP_111333996.1">
    <property type="nucleotide sequence ID" value="NZ_CP030032.1"/>
</dbReference>
<organism evidence="1 2">
    <name type="scientific">Bradymonas sediminis</name>
    <dbReference type="NCBI Taxonomy" id="1548548"/>
    <lineage>
        <taxon>Bacteria</taxon>
        <taxon>Deltaproteobacteria</taxon>
        <taxon>Bradymonadales</taxon>
        <taxon>Bradymonadaceae</taxon>
        <taxon>Bradymonas</taxon>
    </lineage>
</organism>
<dbReference type="GO" id="GO:0003755">
    <property type="term" value="F:peptidyl-prolyl cis-trans isomerase activity"/>
    <property type="evidence" value="ECO:0007669"/>
    <property type="project" value="InterPro"/>
</dbReference>
<name>A0A2Z4FKB0_9DELT</name>
<dbReference type="AlphaFoldDB" id="A0A2Z4FKB0"/>
<dbReference type="Gene3D" id="3.10.50.40">
    <property type="match status" value="1"/>
</dbReference>
<proteinExistence type="predicted"/>
<evidence type="ECO:0000313" key="1">
    <source>
        <dbReference type="EMBL" id="AWV89407.1"/>
    </source>
</evidence>
<dbReference type="InterPro" id="IPR000297">
    <property type="entry name" value="PPIase_PpiC"/>
</dbReference>